<sequence length="257" mass="28335">MKKWTAALVAIMVVLGITACGNSTPTAGELIQKATDADKTLKSYSMDVHVEQVNGIQGDSSKEEKSDITIKTDFTKEPLGFYQDTSIVSDQTNQTIKQYFTKEGAYSQVNGEWAKVPDELKSQWETNIKSQMSLTQNLDKFKPLEKDSKITVEGNEYIMTTDMSGDKGKELAKTLLSESSGEEAAEALGKMNVKTLTMTYGVNKETYFPTKSGFTLVLEGEENGQKISISMKVTSTITKHNELAEIKVPKDVIDNAQ</sequence>
<dbReference type="InterPro" id="IPR046720">
    <property type="entry name" value="DUF6612"/>
</dbReference>
<dbReference type="RefSeq" id="WP_072730119.1">
    <property type="nucleotide sequence ID" value="NZ_JAVYAA010000007.1"/>
</dbReference>
<dbReference type="Pfam" id="PF20316">
    <property type="entry name" value="DUF6612"/>
    <property type="match status" value="1"/>
</dbReference>
<evidence type="ECO:0008006" key="4">
    <source>
        <dbReference type="Google" id="ProtNLM"/>
    </source>
</evidence>
<dbReference type="Gene3D" id="2.50.20.20">
    <property type="match status" value="1"/>
</dbReference>
<dbReference type="Proteomes" id="UP001250538">
    <property type="component" value="Unassembled WGS sequence"/>
</dbReference>
<feature type="signal peptide" evidence="1">
    <location>
        <begin position="1"/>
        <end position="19"/>
    </location>
</feature>
<evidence type="ECO:0000313" key="3">
    <source>
        <dbReference type="Proteomes" id="UP001250538"/>
    </source>
</evidence>
<dbReference type="PROSITE" id="PS51257">
    <property type="entry name" value="PROKAR_LIPOPROTEIN"/>
    <property type="match status" value="1"/>
</dbReference>
<dbReference type="AlphaFoldDB" id="A0AAJ2N7B5"/>
<dbReference type="EMBL" id="JAVYAA010000007">
    <property type="protein sequence ID" value="MDT8979380.1"/>
    <property type="molecule type" value="Genomic_DNA"/>
</dbReference>
<accession>A0AAJ2N7B5</accession>
<feature type="chain" id="PRO_5042557907" description="Lipoprotein" evidence="1">
    <location>
        <begin position="20"/>
        <end position="257"/>
    </location>
</feature>
<protein>
    <recommendedName>
        <fullName evidence="4">Lipoprotein</fullName>
    </recommendedName>
</protein>
<keyword evidence="1" id="KW-0732">Signal</keyword>
<evidence type="ECO:0000256" key="1">
    <source>
        <dbReference type="SAM" id="SignalP"/>
    </source>
</evidence>
<organism evidence="2 3">
    <name type="scientific">Paenibacillus suaedae</name>
    <dbReference type="NCBI Taxonomy" id="3077233"/>
    <lineage>
        <taxon>Bacteria</taxon>
        <taxon>Bacillati</taxon>
        <taxon>Bacillota</taxon>
        <taxon>Bacilli</taxon>
        <taxon>Bacillales</taxon>
        <taxon>Paenibacillaceae</taxon>
        <taxon>Paenibacillus</taxon>
    </lineage>
</organism>
<comment type="caution">
    <text evidence="2">The sequence shown here is derived from an EMBL/GenBank/DDBJ whole genome shotgun (WGS) entry which is preliminary data.</text>
</comment>
<gene>
    <name evidence="2" type="ORF">RQP50_24380</name>
</gene>
<keyword evidence="3" id="KW-1185">Reference proteome</keyword>
<evidence type="ECO:0000313" key="2">
    <source>
        <dbReference type="EMBL" id="MDT8979380.1"/>
    </source>
</evidence>
<proteinExistence type="predicted"/>
<name>A0AAJ2N7B5_9BACL</name>
<reference evidence="3" key="1">
    <citation type="submission" date="2023-09" db="EMBL/GenBank/DDBJ databases">
        <title>Paenibacillus sp. chi10 Genome sequencing and assembly.</title>
        <authorList>
            <person name="Kim I."/>
        </authorList>
    </citation>
    <scope>NUCLEOTIDE SEQUENCE [LARGE SCALE GENOMIC DNA]</scope>
    <source>
        <strain evidence="3">chi10</strain>
    </source>
</reference>